<evidence type="ECO:0000313" key="1">
    <source>
        <dbReference type="EMBL" id="PRY53516.1"/>
    </source>
</evidence>
<dbReference type="AlphaFoldDB" id="A0A2T0U6G9"/>
<name>A0A2T0U6G9_9ACTN</name>
<dbReference type="RefSeq" id="WP_146148257.1">
    <property type="nucleotide sequence ID" value="NZ_PVTJ01000017.1"/>
</dbReference>
<dbReference type="EMBL" id="PVTJ01000017">
    <property type="protein sequence ID" value="PRY53516.1"/>
    <property type="molecule type" value="Genomic_DNA"/>
</dbReference>
<evidence type="ECO:0000313" key="2">
    <source>
        <dbReference type="Proteomes" id="UP000238176"/>
    </source>
</evidence>
<keyword evidence="2" id="KW-1185">Reference proteome</keyword>
<gene>
    <name evidence="1" type="ORF">B0I28_11715</name>
</gene>
<sequence>MTTDDSPAMRALMDAYDRYDEARSEVIDAAIDANLDGTGANEIARRLTGIPGLGRNRLLELLAAGRRAAAVRDLIAADRGYRNLHVRRIDAEVHLSSVIASPLDEDRARRFWTGLARQGLTVVHYPVDALTPVDPDAALAALTHLDDVEILVVVDLRTQR</sequence>
<proteinExistence type="predicted"/>
<comment type="caution">
    <text evidence="1">The sequence shown here is derived from an EMBL/GenBank/DDBJ whole genome shotgun (WGS) entry which is preliminary data.</text>
</comment>
<accession>A0A2T0U6G9</accession>
<protein>
    <submittedName>
        <fullName evidence="1">Uncharacterized protein</fullName>
    </submittedName>
</protein>
<dbReference type="Proteomes" id="UP000238176">
    <property type="component" value="Unassembled WGS sequence"/>
</dbReference>
<reference evidence="1 2" key="1">
    <citation type="submission" date="2018-03" db="EMBL/GenBank/DDBJ databases">
        <title>Genomic Encyclopedia of Type Strains, Phase III (KMG-III): the genomes of soil and plant-associated and newly described type strains.</title>
        <authorList>
            <person name="Whitman W."/>
        </authorList>
    </citation>
    <scope>NUCLEOTIDE SEQUENCE [LARGE SCALE GENOMIC DNA]</scope>
    <source>
        <strain evidence="1 2">CGMCC 4.7067</strain>
    </source>
</reference>
<organism evidence="1 2">
    <name type="scientific">Glycomyces artemisiae</name>
    <dbReference type="NCBI Taxonomy" id="1076443"/>
    <lineage>
        <taxon>Bacteria</taxon>
        <taxon>Bacillati</taxon>
        <taxon>Actinomycetota</taxon>
        <taxon>Actinomycetes</taxon>
        <taxon>Glycomycetales</taxon>
        <taxon>Glycomycetaceae</taxon>
        <taxon>Glycomyces</taxon>
    </lineage>
</organism>